<dbReference type="AlphaFoldDB" id="A0A132PU94"/>
<gene>
    <name evidence="7" type="ORF">AFM11_01050</name>
</gene>
<feature type="chain" id="PRO_5038509799" evidence="6">
    <location>
        <begin position="24"/>
        <end position="356"/>
    </location>
</feature>
<evidence type="ECO:0000313" key="8">
    <source>
        <dbReference type="Proteomes" id="UP000070612"/>
    </source>
</evidence>
<dbReference type="PATRIC" id="fig|59750.3.peg.215"/>
<dbReference type="GO" id="GO:0042597">
    <property type="term" value="C:periplasmic space"/>
    <property type="evidence" value="ECO:0007669"/>
    <property type="project" value="UniProtKB-SubCell"/>
</dbReference>
<dbReference type="EMBL" id="LGTW01000001">
    <property type="protein sequence ID" value="KWX25908.1"/>
    <property type="molecule type" value="Genomic_DNA"/>
</dbReference>
<dbReference type="PIRSF" id="PIRSF019574">
    <property type="entry name" value="Periplasmic_polyamine_BP"/>
    <property type="match status" value="1"/>
</dbReference>
<feature type="signal peptide" evidence="6">
    <location>
        <begin position="1"/>
        <end position="23"/>
    </location>
</feature>
<keyword evidence="8" id="KW-1185">Reference proteome</keyword>
<evidence type="ECO:0000256" key="6">
    <source>
        <dbReference type="SAM" id="SignalP"/>
    </source>
</evidence>
<dbReference type="SUPFAM" id="SSF53850">
    <property type="entry name" value="Periplasmic binding protein-like II"/>
    <property type="match status" value="1"/>
</dbReference>
<dbReference type="Proteomes" id="UP000070612">
    <property type="component" value="Unassembled WGS sequence"/>
</dbReference>
<evidence type="ECO:0000256" key="3">
    <source>
        <dbReference type="ARBA" id="ARBA00022729"/>
    </source>
</evidence>
<dbReference type="STRING" id="59750.AWC31_34080"/>
<evidence type="ECO:0000313" key="7">
    <source>
        <dbReference type="EMBL" id="KWX25908.1"/>
    </source>
</evidence>
<keyword evidence="2" id="KW-0813">Transport</keyword>
<dbReference type="PROSITE" id="PS51257">
    <property type="entry name" value="PROKAR_LIPOPROTEIN"/>
    <property type="match status" value="1"/>
</dbReference>
<evidence type="ECO:0000256" key="1">
    <source>
        <dbReference type="ARBA" id="ARBA00004418"/>
    </source>
</evidence>
<name>A0A132PU94_9MYCO</name>
<dbReference type="InterPro" id="IPR001188">
    <property type="entry name" value="Sperm_putr-bd"/>
</dbReference>
<dbReference type="PRINTS" id="PR00909">
    <property type="entry name" value="SPERMDNBNDNG"/>
</dbReference>
<dbReference type="GO" id="GO:0019808">
    <property type="term" value="F:polyamine binding"/>
    <property type="evidence" value="ECO:0007669"/>
    <property type="project" value="InterPro"/>
</dbReference>
<sequence length="356" mass="38341">MQKTTRPKRRVACIALAVASALALTACGGSDSGEANELNLYAWAGEVPDSVIEAFEKETGISVNVDTFDSNETMIAKLSAGNTGYDIVEPSQYAVQNLAGQNLVDPIDYSRVQGMDNVMDKFVNPGFDPENKHAVPWVWGTTGLLYNQACTKAPLTSWNSLFDPAYRGKIYMLDNMLASYIVGLQSTGSSATSTDEAEIERATEKLLQQKPLLAGYNSTNYYDLVAAGDACASLAWGGSSVGKVVAANPDVKYTLPVEGGTLWVDSFSIAKGAPHPDAAYQWLNFVLRPEVGAMATNDGSLATTNQAAQTLITDPSVRENPAIFVSDDQLRKAEFILDPGEAMKYYQDGWTRIKAS</sequence>
<dbReference type="PANTHER" id="PTHR30222">
    <property type="entry name" value="SPERMIDINE/PUTRESCINE-BINDING PERIPLASMIC PROTEIN"/>
    <property type="match status" value="1"/>
</dbReference>
<dbReference type="Pfam" id="PF13416">
    <property type="entry name" value="SBP_bac_8"/>
    <property type="match status" value="1"/>
</dbReference>
<comment type="caution">
    <text evidence="7">The sequence shown here is derived from an EMBL/GenBank/DDBJ whole genome shotgun (WGS) entry which is preliminary data.</text>
</comment>
<evidence type="ECO:0000256" key="4">
    <source>
        <dbReference type="ARBA" id="ARBA00022764"/>
    </source>
</evidence>
<dbReference type="GO" id="GO:0015846">
    <property type="term" value="P:polyamine transport"/>
    <property type="evidence" value="ECO:0007669"/>
    <property type="project" value="InterPro"/>
</dbReference>
<keyword evidence="4" id="KW-0574">Periplasm</keyword>
<evidence type="ECO:0000256" key="5">
    <source>
        <dbReference type="PIRSR" id="PIRSR019574-1"/>
    </source>
</evidence>
<protein>
    <submittedName>
        <fullName evidence="7">Spermidine/putrecine ABC transporter substrate-binding protein</fullName>
    </submittedName>
</protein>
<evidence type="ECO:0000256" key="2">
    <source>
        <dbReference type="ARBA" id="ARBA00022448"/>
    </source>
</evidence>
<feature type="binding site" evidence="5">
    <location>
        <position position="93"/>
    </location>
    <ligand>
        <name>spermidine</name>
        <dbReference type="ChEBI" id="CHEBI:57834"/>
    </ligand>
</feature>
<keyword evidence="3 6" id="KW-0732">Signal</keyword>
<accession>A0A132PU94</accession>
<proteinExistence type="predicted"/>
<dbReference type="InterPro" id="IPR006059">
    <property type="entry name" value="SBP"/>
</dbReference>
<dbReference type="RefSeq" id="WP_067842564.1">
    <property type="nucleotide sequence ID" value="NZ_JBJZOV010000002.1"/>
</dbReference>
<dbReference type="CDD" id="cd13590">
    <property type="entry name" value="PBP2_PotD_PotF_like"/>
    <property type="match status" value="1"/>
</dbReference>
<dbReference type="PANTHER" id="PTHR30222:SF17">
    <property type="entry name" value="SPERMIDINE_PUTRESCINE-BINDING PERIPLASMIC PROTEIN"/>
    <property type="match status" value="1"/>
</dbReference>
<reference evidence="7 8" key="1">
    <citation type="submission" date="2015-07" db="EMBL/GenBank/DDBJ databases">
        <title>A draft genome sequence of Mycobacterium wolinskyi.</title>
        <authorList>
            <person name="de Man T.J."/>
            <person name="Perry K.A."/>
            <person name="Coulliette A.D."/>
            <person name="Jensen B."/>
            <person name="Toney N.C."/>
            <person name="Limbago B.M."/>
            <person name="Noble-Wang J."/>
        </authorList>
    </citation>
    <scope>NUCLEOTIDE SEQUENCE [LARGE SCALE GENOMIC DNA]</scope>
    <source>
        <strain evidence="7 8">CDC_01</strain>
    </source>
</reference>
<dbReference type="Gene3D" id="3.40.190.10">
    <property type="entry name" value="Periplasmic binding protein-like II"/>
    <property type="match status" value="2"/>
</dbReference>
<organism evidence="7 8">
    <name type="scientific">Mycolicibacterium wolinskyi</name>
    <dbReference type="NCBI Taxonomy" id="59750"/>
    <lineage>
        <taxon>Bacteria</taxon>
        <taxon>Bacillati</taxon>
        <taxon>Actinomycetota</taxon>
        <taxon>Actinomycetes</taxon>
        <taxon>Mycobacteriales</taxon>
        <taxon>Mycobacteriaceae</taxon>
        <taxon>Mycolicibacterium</taxon>
    </lineage>
</organism>
<comment type="subcellular location">
    <subcellularLocation>
        <location evidence="1">Periplasm</location>
    </subcellularLocation>
</comment>